<evidence type="ECO:0000313" key="1">
    <source>
        <dbReference type="EMBL" id="WEX89540.1"/>
    </source>
</evidence>
<name>A0ABY8DF70_9HYPH</name>
<sequence>MTEISLGKPSLNAVYSVYATAEHGVFVLDCNVTDAFGETYDAVHCYRPDDSYGLSPLAGQWLADNTSFPVQPYVPPTPAQIRASMSTLTARQLRLGLLGAGISPSQVDPAINALPRGQAKDSALIEWEYARTFDRMHPLVSTIGAALGLTDDQIDLMWSAALGL</sequence>
<protein>
    <recommendedName>
        <fullName evidence="3">XRE family transcriptional regulator</fullName>
    </recommendedName>
</protein>
<reference evidence="1 2" key="1">
    <citation type="submission" date="2023-03" db="EMBL/GenBank/DDBJ databases">
        <authorList>
            <person name="Kaur S."/>
            <person name="Espinosa-Saiz D."/>
            <person name="Velazquez E."/>
            <person name="Menendez E."/>
            <person name="diCenzo G.C."/>
        </authorList>
    </citation>
    <scope>NUCLEOTIDE SEQUENCE [LARGE SCALE GENOMIC DNA]</scope>
    <source>
        <strain evidence="1 2">LMG 24692</strain>
    </source>
</reference>
<keyword evidence="2" id="KW-1185">Reference proteome</keyword>
<accession>A0ABY8DF70</accession>
<evidence type="ECO:0008006" key="3">
    <source>
        <dbReference type="Google" id="ProtNLM"/>
    </source>
</evidence>
<gene>
    <name evidence="1" type="ORF">PZN02_003043</name>
</gene>
<evidence type="ECO:0000313" key="2">
    <source>
        <dbReference type="Proteomes" id="UP001229355"/>
    </source>
</evidence>
<organism evidence="1 2">
    <name type="scientific">Sinorhizobium garamanticum</name>
    <dbReference type="NCBI Taxonomy" id="680247"/>
    <lineage>
        <taxon>Bacteria</taxon>
        <taxon>Pseudomonadati</taxon>
        <taxon>Pseudomonadota</taxon>
        <taxon>Alphaproteobacteria</taxon>
        <taxon>Hyphomicrobiales</taxon>
        <taxon>Rhizobiaceae</taxon>
        <taxon>Sinorhizobium/Ensifer group</taxon>
        <taxon>Sinorhizobium</taxon>
    </lineage>
</organism>
<dbReference type="EMBL" id="CP120373">
    <property type="protein sequence ID" value="WEX89540.1"/>
    <property type="molecule type" value="Genomic_DNA"/>
</dbReference>
<proteinExistence type="predicted"/>
<dbReference type="Proteomes" id="UP001229355">
    <property type="component" value="Chromosome 1"/>
</dbReference>